<dbReference type="RefSeq" id="YP_009052204.1">
    <property type="nucleotide sequence ID" value="NC_024697.1"/>
</dbReference>
<sequence length="234" mass="27360">MNILEGDCLFHMKNISDKSVDMILCDLPYGTTKNKWDSVIPFYDLWENYNRIIKDNGAIVLFGSQPFTTKLISSNMKDFRYCLVWEKNKFSDFLNAKRKPMKTNEDICIFYKKQPTYNPQYTYSTPYTRWNTQSAVDKQTNYGGHKQNISKSDGKRLPTTVLKFNRIERPDHPTQKPIDLLEWLIKTYSNENELILDNCMGVGSTGIAAKNTNRRFIGIEKDQNYFKKATENLI</sequence>
<keyword evidence="2 4" id="KW-0808">Transferase</keyword>
<keyword evidence="1 4" id="KW-0489">Methyltransferase</keyword>
<dbReference type="Pfam" id="PF01555">
    <property type="entry name" value="N6_N4_Mtase"/>
    <property type="match status" value="1"/>
</dbReference>
<proteinExistence type="predicted"/>
<dbReference type="GO" id="GO:0032259">
    <property type="term" value="P:methylation"/>
    <property type="evidence" value="ECO:0007669"/>
    <property type="project" value="UniProtKB-KW"/>
</dbReference>
<dbReference type="SUPFAM" id="SSF53335">
    <property type="entry name" value="S-adenosyl-L-methionine-dependent methyltransferases"/>
    <property type="match status" value="1"/>
</dbReference>
<feature type="domain" description="DNA methylase N-4/N-6" evidence="3">
    <location>
        <begin position="20"/>
        <end position="230"/>
    </location>
</feature>
<dbReference type="PRINTS" id="PR00508">
    <property type="entry name" value="S21N4MTFRASE"/>
</dbReference>
<dbReference type="EMBL" id="KJ645900">
    <property type="protein sequence ID" value="AII17191.1"/>
    <property type="molecule type" value="Genomic_DNA"/>
</dbReference>
<gene>
    <name evidence="4" type="ORF">AaV_128</name>
</gene>
<name>A0A076FIB3_9VIRU</name>
<dbReference type="OrthoDB" id="3832at10239"/>
<dbReference type="InterPro" id="IPR002941">
    <property type="entry name" value="DNA_methylase_N4/N6"/>
</dbReference>
<evidence type="ECO:0000259" key="3">
    <source>
        <dbReference type="Pfam" id="PF01555"/>
    </source>
</evidence>
<evidence type="ECO:0000256" key="2">
    <source>
        <dbReference type="ARBA" id="ARBA00022679"/>
    </source>
</evidence>
<dbReference type="InterPro" id="IPR001091">
    <property type="entry name" value="RM_Methyltransferase"/>
</dbReference>
<evidence type="ECO:0000256" key="1">
    <source>
        <dbReference type="ARBA" id="ARBA00022603"/>
    </source>
</evidence>
<dbReference type="GeneID" id="20041485"/>
<dbReference type="Proteomes" id="UP000028667">
    <property type="component" value="Segment"/>
</dbReference>
<keyword evidence="5" id="KW-1185">Reference proteome</keyword>
<dbReference type="GO" id="GO:0003677">
    <property type="term" value="F:DNA binding"/>
    <property type="evidence" value="ECO:0007669"/>
    <property type="project" value="InterPro"/>
</dbReference>
<organism evidence="4 5">
    <name type="scientific">Aureococcus anophagefferens virus</name>
    <dbReference type="NCBI Taxonomy" id="1474867"/>
    <lineage>
        <taxon>Viruses</taxon>
        <taxon>Varidnaviria</taxon>
        <taxon>Bamfordvirae</taxon>
        <taxon>Nucleocytoviricota</taxon>
        <taxon>Megaviricetes</taxon>
        <taxon>Imitervirales</taxon>
        <taxon>Schizomimiviridae</taxon>
        <taxon>Kratosvirus</taxon>
        <taxon>Kratosvirus quantuckense</taxon>
    </lineage>
</organism>
<reference evidence="4 5" key="1">
    <citation type="journal article" date="2014" name="Virology">
        <title>Genome of brown tide virus (AaV), the little giant of the Megaviridae, elucidates NCLDV genome expansion and host-virus coevolution.</title>
        <authorList>
            <person name="Moniruzzaman M."/>
            <person name="LeCleir G.R."/>
            <person name="Brown C.M."/>
            <person name="Gobler C.J."/>
            <person name="Bidle K.D."/>
            <person name="Wilson W.H."/>
            <person name="Wilhelm S.W."/>
        </authorList>
    </citation>
    <scope>NUCLEOTIDE SEQUENCE [LARGE SCALE GENOMIC DNA]</scope>
    <source>
        <strain evidence="4">BtV-01</strain>
    </source>
</reference>
<evidence type="ECO:0000313" key="4">
    <source>
        <dbReference type="EMBL" id="AII17191.1"/>
    </source>
</evidence>
<evidence type="ECO:0000313" key="5">
    <source>
        <dbReference type="Proteomes" id="UP000028667"/>
    </source>
</evidence>
<dbReference type="Gene3D" id="3.40.50.150">
    <property type="entry name" value="Vaccinia Virus protein VP39"/>
    <property type="match status" value="1"/>
</dbReference>
<dbReference type="GO" id="GO:0008170">
    <property type="term" value="F:N-methyltransferase activity"/>
    <property type="evidence" value="ECO:0007669"/>
    <property type="project" value="InterPro"/>
</dbReference>
<dbReference type="REBASE" id="191836">
    <property type="entry name" value="M.AanVORF128P"/>
</dbReference>
<accession>A0A076FIB3</accession>
<dbReference type="InterPro" id="IPR029063">
    <property type="entry name" value="SAM-dependent_MTases_sf"/>
</dbReference>
<dbReference type="KEGG" id="vg:20041485"/>
<protein>
    <submittedName>
        <fullName evidence="4">Putative cytosine-5 methyltransferase</fullName>
    </submittedName>
</protein>